<dbReference type="PANTHER" id="PTHR38099:SF1">
    <property type="entry name" value="LARGE RIBOSOMAL RNA SUBUNIT ACCUMULATION PROTEIN YCED"/>
    <property type="match status" value="1"/>
</dbReference>
<dbReference type="GO" id="GO:0005829">
    <property type="term" value="C:cytosol"/>
    <property type="evidence" value="ECO:0007669"/>
    <property type="project" value="TreeGrafter"/>
</dbReference>
<dbReference type="GO" id="GO:0005840">
    <property type="term" value="C:ribosome"/>
    <property type="evidence" value="ECO:0007669"/>
    <property type="project" value="UniProtKB-KW"/>
</dbReference>
<evidence type="ECO:0000256" key="2">
    <source>
        <dbReference type="ARBA" id="ARBA00010740"/>
    </source>
</evidence>
<dbReference type="GO" id="GO:0042254">
    <property type="term" value="P:ribosome biogenesis"/>
    <property type="evidence" value="ECO:0007669"/>
    <property type="project" value="UniProtKB-KW"/>
</dbReference>
<name>A0A3B0ZDB8_9ZZZZ</name>
<dbReference type="PANTHER" id="PTHR38099">
    <property type="entry name" value="LARGE RIBOSOMAL RNA SUBUNIT ACCUMULATION PROTEIN YCED"/>
    <property type="match status" value="1"/>
</dbReference>
<dbReference type="InterPro" id="IPR039255">
    <property type="entry name" value="YceD_bac"/>
</dbReference>
<evidence type="ECO:0000256" key="1">
    <source>
        <dbReference type="ARBA" id="ARBA00002868"/>
    </source>
</evidence>
<proteinExistence type="inferred from homology"/>
<keyword evidence="6" id="KW-0687">Ribonucleoprotein</keyword>
<comment type="similarity">
    <text evidence="2">Belongs to the DUF177 domain family.</text>
</comment>
<evidence type="ECO:0000256" key="5">
    <source>
        <dbReference type="ARBA" id="ARBA00031841"/>
    </source>
</evidence>
<evidence type="ECO:0000256" key="4">
    <source>
        <dbReference type="ARBA" id="ARBA00022517"/>
    </source>
</evidence>
<dbReference type="AlphaFoldDB" id="A0A3B0ZDB8"/>
<reference evidence="6" key="1">
    <citation type="submission" date="2018-06" db="EMBL/GenBank/DDBJ databases">
        <authorList>
            <person name="Zhirakovskaya E."/>
        </authorList>
    </citation>
    <scope>NUCLEOTIDE SEQUENCE</scope>
</reference>
<keyword evidence="4" id="KW-0690">Ribosome biogenesis</keyword>
<evidence type="ECO:0000256" key="3">
    <source>
        <dbReference type="ARBA" id="ARBA00015716"/>
    </source>
</evidence>
<sequence length="175" mass="19098">MRAMSDQPSTYIEPFVLANNDSMVERQVPLNGMQRLAGLVVEATGEAAVSLHFGADQLGLRVMQGTVAAPVVVRCERCLKLMTVDVVADVNVGLVKNNEQAENLPGQYEPLLLESDEPVSLTELVEDELILSLPIAPRHEMDAACVSLDDYTAEDEPQEEKKNPFAALAALKEKH</sequence>
<dbReference type="EMBL" id="UOFP01000097">
    <property type="protein sequence ID" value="VAW85512.1"/>
    <property type="molecule type" value="Genomic_DNA"/>
</dbReference>
<comment type="function">
    <text evidence="1">Plays a role in synthesis, processing and/or stability of 23S rRNA.</text>
</comment>
<accession>A0A3B0ZDB8</accession>
<evidence type="ECO:0000313" key="6">
    <source>
        <dbReference type="EMBL" id="VAW85512.1"/>
    </source>
</evidence>
<keyword evidence="6" id="KW-0689">Ribosomal protein</keyword>
<dbReference type="InterPro" id="IPR003772">
    <property type="entry name" value="YceD"/>
</dbReference>
<dbReference type="Pfam" id="PF02620">
    <property type="entry name" value="YceD"/>
    <property type="match status" value="1"/>
</dbReference>
<protein>
    <recommendedName>
        <fullName evidence="3">Large ribosomal RNA subunit accumulation protein YceD</fullName>
    </recommendedName>
    <alternativeName>
        <fullName evidence="5">23S rRNA accumulation protein YceD</fullName>
    </alternativeName>
</protein>
<organism evidence="6">
    <name type="scientific">hydrothermal vent metagenome</name>
    <dbReference type="NCBI Taxonomy" id="652676"/>
    <lineage>
        <taxon>unclassified sequences</taxon>
        <taxon>metagenomes</taxon>
        <taxon>ecological metagenomes</taxon>
    </lineage>
</organism>
<gene>
    <name evidence="6" type="ORF">MNBD_GAMMA18-2090</name>
</gene>